<accession>A0ABX2EFQ3</accession>
<comment type="similarity">
    <text evidence="1">Belongs to the UPF0065 (bug) family.</text>
</comment>
<dbReference type="EMBL" id="JABRWJ010000003">
    <property type="protein sequence ID" value="NRF67444.1"/>
    <property type="molecule type" value="Genomic_DNA"/>
</dbReference>
<dbReference type="InterPro" id="IPR042100">
    <property type="entry name" value="Bug_dom1"/>
</dbReference>
<dbReference type="PANTHER" id="PTHR42928">
    <property type="entry name" value="TRICARBOXYLATE-BINDING PROTEIN"/>
    <property type="match status" value="1"/>
</dbReference>
<dbReference type="Proteomes" id="UP000737171">
    <property type="component" value="Unassembled WGS sequence"/>
</dbReference>
<organism evidence="2 3">
    <name type="scientific">Pseudaquabacterium terrae</name>
    <dbReference type="NCBI Taxonomy" id="2732868"/>
    <lineage>
        <taxon>Bacteria</taxon>
        <taxon>Pseudomonadati</taxon>
        <taxon>Pseudomonadota</taxon>
        <taxon>Betaproteobacteria</taxon>
        <taxon>Burkholderiales</taxon>
        <taxon>Sphaerotilaceae</taxon>
        <taxon>Pseudaquabacterium</taxon>
    </lineage>
</organism>
<gene>
    <name evidence="2" type="ORF">HLB44_10650</name>
</gene>
<protein>
    <submittedName>
        <fullName evidence="2">Twin-arginine translocation pathway signal protein</fullName>
    </submittedName>
</protein>
<comment type="caution">
    <text evidence="2">The sequence shown here is derived from an EMBL/GenBank/DDBJ whole genome shotgun (WGS) entry which is preliminary data.</text>
</comment>
<dbReference type="RefSeq" id="WP_173122557.1">
    <property type="nucleotide sequence ID" value="NZ_JABRWJ010000003.1"/>
</dbReference>
<dbReference type="CDD" id="cd13579">
    <property type="entry name" value="PBP2_Bug_NagM"/>
    <property type="match status" value="1"/>
</dbReference>
<dbReference type="InterPro" id="IPR005064">
    <property type="entry name" value="BUG"/>
</dbReference>
<dbReference type="Gene3D" id="3.40.190.150">
    <property type="entry name" value="Bordetella uptake gene, domain 1"/>
    <property type="match status" value="1"/>
</dbReference>
<name>A0ABX2EFQ3_9BURK</name>
<dbReference type="PIRSF" id="PIRSF017082">
    <property type="entry name" value="YflP"/>
    <property type="match status" value="1"/>
</dbReference>
<dbReference type="Pfam" id="PF03401">
    <property type="entry name" value="TctC"/>
    <property type="match status" value="1"/>
</dbReference>
<keyword evidence="3" id="KW-1185">Reference proteome</keyword>
<evidence type="ECO:0000256" key="1">
    <source>
        <dbReference type="ARBA" id="ARBA00006987"/>
    </source>
</evidence>
<sequence length="322" mass="33835">MQRRDFLLAAAAAGAPLLGHAQSMPETARILTGFPAGGTVDVVARRIADKLRGGVAKMVLVENKPGAGGRLAVDELRRSPADGTSLLITPAAMITLYPHLYTKLPYGLDDVTPVGAATQVVFGLGVGPAVPEAVKTLKDFLAWAKANPGLANYGSPGAGSPPHFVGALLEKESGVALSHVPYRGTVPGIQDLLGGQLTSFSGPIGDYLPHVKTGKLRVLATSGPKRSRFLPEVPTYTEQGFKALEQVEWYGFFLPGKAAPELVKRLSDQLRAAMTGPEMAPALAQFGLEVAVTGPAELHKAIRDEHAAWGPIVKRVGFTPES</sequence>
<reference evidence="2 3" key="1">
    <citation type="submission" date="2020-05" db="EMBL/GenBank/DDBJ databases">
        <title>Aquincola sp. isolate from soil.</title>
        <authorList>
            <person name="Han J."/>
            <person name="Kim D.-U."/>
        </authorList>
    </citation>
    <scope>NUCLEOTIDE SEQUENCE [LARGE SCALE GENOMIC DNA]</scope>
    <source>
        <strain evidence="2 3">S2</strain>
    </source>
</reference>
<evidence type="ECO:0000313" key="3">
    <source>
        <dbReference type="Proteomes" id="UP000737171"/>
    </source>
</evidence>
<proteinExistence type="inferred from homology"/>
<dbReference type="SUPFAM" id="SSF53850">
    <property type="entry name" value="Periplasmic binding protein-like II"/>
    <property type="match status" value="1"/>
</dbReference>
<dbReference type="PANTHER" id="PTHR42928:SF5">
    <property type="entry name" value="BLR1237 PROTEIN"/>
    <property type="match status" value="1"/>
</dbReference>
<dbReference type="Gene3D" id="3.40.190.10">
    <property type="entry name" value="Periplasmic binding protein-like II"/>
    <property type="match status" value="1"/>
</dbReference>
<evidence type="ECO:0000313" key="2">
    <source>
        <dbReference type="EMBL" id="NRF67444.1"/>
    </source>
</evidence>